<evidence type="ECO:0000313" key="1">
    <source>
        <dbReference type="EMBL" id="PON48313.1"/>
    </source>
</evidence>
<reference evidence="2" key="1">
    <citation type="submission" date="2016-06" db="EMBL/GenBank/DDBJ databases">
        <title>Parallel loss of symbiosis genes in relatives of nitrogen-fixing non-legume Parasponia.</title>
        <authorList>
            <person name="Van Velzen R."/>
            <person name="Holmer R."/>
            <person name="Bu F."/>
            <person name="Rutten L."/>
            <person name="Van Zeijl A."/>
            <person name="Liu W."/>
            <person name="Santuari L."/>
            <person name="Cao Q."/>
            <person name="Sharma T."/>
            <person name="Shen D."/>
            <person name="Roswanjaya Y."/>
            <person name="Wardhani T."/>
            <person name="Kalhor M.S."/>
            <person name="Jansen J."/>
            <person name="Van den Hoogen J."/>
            <person name="Gungor B."/>
            <person name="Hartog M."/>
            <person name="Hontelez J."/>
            <person name="Verver J."/>
            <person name="Yang W.-C."/>
            <person name="Schijlen E."/>
            <person name="Repin R."/>
            <person name="Schilthuizen M."/>
            <person name="Schranz E."/>
            <person name="Heidstra R."/>
            <person name="Miyata K."/>
            <person name="Fedorova E."/>
            <person name="Kohlen W."/>
            <person name="Bisseling T."/>
            <person name="Smit S."/>
            <person name="Geurts R."/>
        </authorList>
    </citation>
    <scope>NUCLEOTIDE SEQUENCE [LARGE SCALE GENOMIC DNA]</scope>
    <source>
        <strain evidence="2">cv. WU1-14</strain>
    </source>
</reference>
<evidence type="ECO:0000313" key="2">
    <source>
        <dbReference type="Proteomes" id="UP000237105"/>
    </source>
</evidence>
<protein>
    <submittedName>
        <fullName evidence="1">RNA-directed DNA polymerase (Reverse transcriptase)-related family protein</fullName>
    </submittedName>
</protein>
<dbReference type="EMBL" id="JXTB01000279">
    <property type="protein sequence ID" value="PON48313.1"/>
    <property type="molecule type" value="Genomic_DNA"/>
</dbReference>
<proteinExistence type="predicted"/>
<comment type="caution">
    <text evidence="1">The sequence shown here is derived from an EMBL/GenBank/DDBJ whole genome shotgun (WGS) entry which is preliminary data.</text>
</comment>
<keyword evidence="1" id="KW-0808">Transferase</keyword>
<dbReference type="Proteomes" id="UP000237105">
    <property type="component" value="Unassembled WGS sequence"/>
</dbReference>
<dbReference type="PANTHER" id="PTHR33116:SF86">
    <property type="entry name" value="REVERSE TRANSCRIPTASE DOMAIN-CONTAINING PROTEIN"/>
    <property type="match status" value="1"/>
</dbReference>
<dbReference type="OrthoDB" id="1929473at2759"/>
<dbReference type="GO" id="GO:0003964">
    <property type="term" value="F:RNA-directed DNA polymerase activity"/>
    <property type="evidence" value="ECO:0007669"/>
    <property type="project" value="UniProtKB-KW"/>
</dbReference>
<keyword evidence="1" id="KW-0548">Nucleotidyltransferase</keyword>
<sequence length="149" mass="17470">MIVKFWWKEEDNGRRIHWIAWHDLCKPKKEGGLGFRALSPFNQAMVAKQAWRLIRFPNSLVTKVLKGKYFRNSHVLDGIAGPSCSYVWRSIVWSLELVRKGTRWRIGNGQSIHAFHDPWLPHPFSFKPIGWLSSVAQDWYLAHFIVNSQ</sequence>
<dbReference type="PANTHER" id="PTHR33116">
    <property type="entry name" value="REVERSE TRANSCRIPTASE ZINC-BINDING DOMAIN-CONTAINING PROTEIN-RELATED-RELATED"/>
    <property type="match status" value="1"/>
</dbReference>
<keyword evidence="1" id="KW-0695">RNA-directed DNA polymerase</keyword>
<gene>
    <name evidence="1" type="ORF">PanWU01x14_238420</name>
</gene>
<keyword evidence="2" id="KW-1185">Reference proteome</keyword>
<dbReference type="AlphaFoldDB" id="A0A2P5BHU5"/>
<name>A0A2P5BHU5_PARAD</name>
<dbReference type="STRING" id="3476.A0A2P5BHU5"/>
<organism evidence="1 2">
    <name type="scientific">Parasponia andersonii</name>
    <name type="common">Sponia andersonii</name>
    <dbReference type="NCBI Taxonomy" id="3476"/>
    <lineage>
        <taxon>Eukaryota</taxon>
        <taxon>Viridiplantae</taxon>
        <taxon>Streptophyta</taxon>
        <taxon>Embryophyta</taxon>
        <taxon>Tracheophyta</taxon>
        <taxon>Spermatophyta</taxon>
        <taxon>Magnoliopsida</taxon>
        <taxon>eudicotyledons</taxon>
        <taxon>Gunneridae</taxon>
        <taxon>Pentapetalae</taxon>
        <taxon>rosids</taxon>
        <taxon>fabids</taxon>
        <taxon>Rosales</taxon>
        <taxon>Cannabaceae</taxon>
        <taxon>Parasponia</taxon>
    </lineage>
</organism>
<accession>A0A2P5BHU5</accession>